<dbReference type="Proteomes" id="UP000249616">
    <property type="component" value="Chromosome"/>
</dbReference>
<proteinExistence type="predicted"/>
<dbReference type="KEGG" id="scad:DN051_32610"/>
<evidence type="ECO:0000313" key="2">
    <source>
        <dbReference type="EMBL" id="AWW40832.1"/>
    </source>
</evidence>
<name>A0A2Z4J6G3_9ACTN</name>
<keyword evidence="3" id="KW-1185">Reference proteome</keyword>
<accession>A0A2Z4J6G3</accession>
<feature type="compositionally biased region" description="Basic residues" evidence="1">
    <location>
        <begin position="1"/>
        <end position="15"/>
    </location>
</feature>
<organism evidence="2 3">
    <name type="scientific">Streptomyces cadmiisoli</name>
    <dbReference type="NCBI Taxonomy" id="2184053"/>
    <lineage>
        <taxon>Bacteria</taxon>
        <taxon>Bacillati</taxon>
        <taxon>Actinomycetota</taxon>
        <taxon>Actinomycetes</taxon>
        <taxon>Kitasatosporales</taxon>
        <taxon>Streptomycetaceae</taxon>
        <taxon>Streptomyces</taxon>
        <taxon>Streptomyces aurantiacus group</taxon>
    </lineage>
</organism>
<sequence>MFVRAPTRRTPRRRTATGLRPADIDGGTTGLTVRRHRPDGAAPHAGRRCGATRRAAVRLREQKGTVVCTKVLRPGPVGQ</sequence>
<gene>
    <name evidence="2" type="ORF">DN051_32610</name>
</gene>
<reference evidence="2 3" key="1">
    <citation type="journal article" date="2019" name="Int. J. Syst. Evol. Microbiol.">
        <title>Streptomyces cadmiisoli sp. nov., a novel actinomycete isolated from cadmium-contaminated soil.</title>
        <authorList>
            <person name="Li K."/>
            <person name="Tang X."/>
            <person name="Zhao J."/>
            <person name="Guo Y."/>
            <person name="Tang Y."/>
            <person name="Gao J."/>
        </authorList>
    </citation>
    <scope>NUCLEOTIDE SEQUENCE [LARGE SCALE GENOMIC DNA]</scope>
    <source>
        <strain evidence="2 3">ZFG47</strain>
    </source>
</reference>
<evidence type="ECO:0000313" key="3">
    <source>
        <dbReference type="Proteomes" id="UP000249616"/>
    </source>
</evidence>
<dbReference type="AlphaFoldDB" id="A0A2Z4J6G3"/>
<protein>
    <submittedName>
        <fullName evidence="2">Uncharacterized protein</fullName>
    </submittedName>
</protein>
<dbReference type="EMBL" id="CP030073">
    <property type="protein sequence ID" value="AWW40832.1"/>
    <property type="molecule type" value="Genomic_DNA"/>
</dbReference>
<feature type="region of interest" description="Disordered" evidence="1">
    <location>
        <begin position="1"/>
        <end position="49"/>
    </location>
</feature>
<evidence type="ECO:0000256" key="1">
    <source>
        <dbReference type="SAM" id="MobiDB-lite"/>
    </source>
</evidence>